<feature type="transmembrane region" description="Helical" evidence="7">
    <location>
        <begin position="39"/>
        <end position="60"/>
    </location>
</feature>
<evidence type="ECO:0000313" key="9">
    <source>
        <dbReference type="Proteomes" id="UP001281614"/>
    </source>
</evidence>
<dbReference type="InterPro" id="IPR001128">
    <property type="entry name" value="Cyt_P450"/>
</dbReference>
<dbReference type="InterPro" id="IPR036396">
    <property type="entry name" value="Cyt_P450_sf"/>
</dbReference>
<comment type="similarity">
    <text evidence="2">Belongs to the cytochrome P450 family.</text>
</comment>
<accession>A0AAD9YP72</accession>
<dbReference type="Proteomes" id="UP001281614">
    <property type="component" value="Unassembled WGS sequence"/>
</dbReference>
<name>A0AAD9YP72_COLKA</name>
<sequence length="521" mass="59464">MYDNVIINETCDTRSRWSIGSQLAKRVHDTPQEWEWKAAVTWIITIILCRCIAVWSYNLWFHPLAKFPGPTLGRCSLLYRFFHSSRGRIHIAVEQAHGKYGNIVRISPNELSFASAESWKAIYGHPVGGRQIARKGPFYDVLAAGFSSRCIGSERDPQKHSFMRKMLSPSFSQRVLVEQEDIISEIVDKFVTNMGEKGGPETEGLNMTKCYNMNSFEILGEMAFGESFRSLDIDILNSWADTALEHLYIVTLIDNLRRIGWVSKLARLLIPTWIVTNSQHSNYSRQQVENRLQIKTARSDFVSPLVDKVRAGEVSKEEMTAHVSTIAIAGGETVATTLSALTCFLGQNPEKLGLLSQEIRTAFKAYDEITGSKAQQLPYLQAVINEGLRLFPPASGGATRLSSGFELHGQYIPEGTDISVSPWSTVHNPEYFSDPWQFKPERWLDPHCTDVKDASRPFLLGPRDCLGRNFAWMELNLVLSKLLWLYDMELVNKEIKFIEQSRVHVLWWKPELYVRWHRRST</sequence>
<protein>
    <submittedName>
        <fullName evidence="8">Benzoate 4-monooxygenase cytochrome p450</fullName>
    </submittedName>
</protein>
<dbReference type="GO" id="GO:0016705">
    <property type="term" value="F:oxidoreductase activity, acting on paired donors, with incorporation or reduction of molecular oxygen"/>
    <property type="evidence" value="ECO:0007669"/>
    <property type="project" value="InterPro"/>
</dbReference>
<dbReference type="InterPro" id="IPR002401">
    <property type="entry name" value="Cyt_P450_E_grp-I"/>
</dbReference>
<gene>
    <name evidence="8" type="ORF">CKAH01_13066</name>
</gene>
<proteinExistence type="inferred from homology"/>
<dbReference type="Gene3D" id="1.10.630.10">
    <property type="entry name" value="Cytochrome P450"/>
    <property type="match status" value="1"/>
</dbReference>
<dbReference type="PRINTS" id="PR00385">
    <property type="entry name" value="P450"/>
</dbReference>
<keyword evidence="7" id="KW-0472">Membrane</keyword>
<evidence type="ECO:0000256" key="3">
    <source>
        <dbReference type="ARBA" id="ARBA00022617"/>
    </source>
</evidence>
<dbReference type="GO" id="GO:0020037">
    <property type="term" value="F:heme binding"/>
    <property type="evidence" value="ECO:0007669"/>
    <property type="project" value="InterPro"/>
</dbReference>
<feature type="binding site" description="axial binding residue" evidence="6">
    <location>
        <position position="465"/>
    </location>
    <ligand>
        <name>heme</name>
        <dbReference type="ChEBI" id="CHEBI:30413"/>
    </ligand>
    <ligandPart>
        <name>Fe</name>
        <dbReference type="ChEBI" id="CHEBI:18248"/>
    </ligandPart>
</feature>
<dbReference type="PANTHER" id="PTHR24305">
    <property type="entry name" value="CYTOCHROME P450"/>
    <property type="match status" value="1"/>
</dbReference>
<evidence type="ECO:0000313" key="8">
    <source>
        <dbReference type="EMBL" id="KAK2774732.1"/>
    </source>
</evidence>
<dbReference type="CDD" id="cd11058">
    <property type="entry name" value="CYP60B-like"/>
    <property type="match status" value="1"/>
</dbReference>
<keyword evidence="9" id="KW-1185">Reference proteome</keyword>
<dbReference type="SUPFAM" id="SSF48264">
    <property type="entry name" value="Cytochrome P450"/>
    <property type="match status" value="1"/>
</dbReference>
<keyword evidence="5 6" id="KW-0408">Iron</keyword>
<evidence type="ECO:0000256" key="6">
    <source>
        <dbReference type="PIRSR" id="PIRSR602401-1"/>
    </source>
</evidence>
<dbReference type="InterPro" id="IPR050121">
    <property type="entry name" value="Cytochrome_P450_monoxygenase"/>
</dbReference>
<dbReference type="AlphaFoldDB" id="A0AAD9YP72"/>
<comment type="caution">
    <text evidence="8">The sequence shown here is derived from an EMBL/GenBank/DDBJ whole genome shotgun (WGS) entry which is preliminary data.</text>
</comment>
<evidence type="ECO:0000256" key="5">
    <source>
        <dbReference type="ARBA" id="ARBA00023004"/>
    </source>
</evidence>
<dbReference type="GO" id="GO:0005506">
    <property type="term" value="F:iron ion binding"/>
    <property type="evidence" value="ECO:0007669"/>
    <property type="project" value="InterPro"/>
</dbReference>
<dbReference type="PANTHER" id="PTHR24305:SF210">
    <property type="entry name" value="CYTOCHROME P450 MONOOXYGENASE ASQL-RELATED"/>
    <property type="match status" value="1"/>
</dbReference>
<evidence type="ECO:0000256" key="4">
    <source>
        <dbReference type="ARBA" id="ARBA00022723"/>
    </source>
</evidence>
<keyword evidence="7" id="KW-0812">Transmembrane</keyword>
<dbReference type="EMBL" id="VYYT01000043">
    <property type="protein sequence ID" value="KAK2774732.1"/>
    <property type="molecule type" value="Genomic_DNA"/>
</dbReference>
<keyword evidence="7" id="KW-1133">Transmembrane helix</keyword>
<organism evidence="8 9">
    <name type="scientific">Colletotrichum kahawae</name>
    <name type="common">Coffee berry disease fungus</name>
    <dbReference type="NCBI Taxonomy" id="34407"/>
    <lineage>
        <taxon>Eukaryota</taxon>
        <taxon>Fungi</taxon>
        <taxon>Dikarya</taxon>
        <taxon>Ascomycota</taxon>
        <taxon>Pezizomycotina</taxon>
        <taxon>Sordariomycetes</taxon>
        <taxon>Hypocreomycetidae</taxon>
        <taxon>Glomerellales</taxon>
        <taxon>Glomerellaceae</taxon>
        <taxon>Colletotrichum</taxon>
        <taxon>Colletotrichum gloeosporioides species complex</taxon>
    </lineage>
</organism>
<dbReference type="GO" id="GO:0004497">
    <property type="term" value="F:monooxygenase activity"/>
    <property type="evidence" value="ECO:0007669"/>
    <property type="project" value="InterPro"/>
</dbReference>
<evidence type="ECO:0000256" key="7">
    <source>
        <dbReference type="SAM" id="Phobius"/>
    </source>
</evidence>
<reference evidence="8" key="1">
    <citation type="submission" date="2023-02" db="EMBL/GenBank/DDBJ databases">
        <title>Colletotrichum kahawae CIFC_Que2 genome sequencing and assembly.</title>
        <authorList>
            <person name="Baroncelli R."/>
        </authorList>
    </citation>
    <scope>NUCLEOTIDE SEQUENCE</scope>
    <source>
        <strain evidence="8">CIFC_Que2</strain>
    </source>
</reference>
<dbReference type="PRINTS" id="PR00463">
    <property type="entry name" value="EP450I"/>
</dbReference>
<comment type="cofactor">
    <cofactor evidence="1 6">
        <name>heme</name>
        <dbReference type="ChEBI" id="CHEBI:30413"/>
    </cofactor>
</comment>
<evidence type="ECO:0000256" key="2">
    <source>
        <dbReference type="ARBA" id="ARBA00010617"/>
    </source>
</evidence>
<keyword evidence="4 6" id="KW-0479">Metal-binding</keyword>
<keyword evidence="3 6" id="KW-0349">Heme</keyword>
<evidence type="ECO:0000256" key="1">
    <source>
        <dbReference type="ARBA" id="ARBA00001971"/>
    </source>
</evidence>
<dbReference type="Pfam" id="PF00067">
    <property type="entry name" value="p450"/>
    <property type="match status" value="1"/>
</dbReference>